<dbReference type="Gene3D" id="1.10.630.10">
    <property type="entry name" value="Cytochrome P450"/>
    <property type="match status" value="1"/>
</dbReference>
<sequence length="525" mass="58710">MEAFQSITLLLLFLFFVLSIILLIGARRRSRSHNSPPSPASLPILGHLHLLKKPTHRTLAALSARYGPVLSLWFGSRRVLVVSSASAAEECFTKHDIIFANRPRFLAGKHLGYGYTTVTWASYGGHWRNLRRIGAVELFSSSRLSSYAGIRREEVKAMIGGLVEECTTCGEPGFRKVELKPRFFELTMNVMMRMIAGKRYYGKEVKEVEAARRFQEIVEETFKASGATNLADFFPLLRIGEKKLLNLHKRRDAFLQSLVNEHRTEDQIDELTRKEAEDSFQSKEKTKTVIDVLLSLQQSDPEYYTDDIIKGTAGTLLAAGTDTSVVTMEWAMSLLLNRPETIDRARAEIDLRVGKDRILDESDLPNLPFLRCIIEETLRLHPAAPVLPAHESSEDCTVGGFHVRRGTTLLVNAWAIQRDPKLWAEPAEFKPERFADGAGEGSKGSFIPFGIGRRGCPGEGLAMRVVGLALGALIQCFEWEREFENVDLTEATAGLIAHKDRPLVALCKPRLFLEKALVSDPSSSI</sequence>
<dbReference type="FunFam" id="1.10.630.10:FF:000023">
    <property type="entry name" value="Cytochrome P450 family protein"/>
    <property type="match status" value="1"/>
</dbReference>
<dbReference type="GO" id="GO:0016020">
    <property type="term" value="C:membrane"/>
    <property type="evidence" value="ECO:0007669"/>
    <property type="project" value="UniProtKB-SubCell"/>
</dbReference>
<evidence type="ECO:0000313" key="14">
    <source>
        <dbReference type="Proteomes" id="UP001140949"/>
    </source>
</evidence>
<dbReference type="PRINTS" id="PR00463">
    <property type="entry name" value="EP450I"/>
</dbReference>
<dbReference type="GO" id="GO:0004497">
    <property type="term" value="F:monooxygenase activity"/>
    <property type="evidence" value="ECO:0007669"/>
    <property type="project" value="UniProtKB-KW"/>
</dbReference>
<dbReference type="InterPro" id="IPR036396">
    <property type="entry name" value="Cyt_P450_sf"/>
</dbReference>
<evidence type="ECO:0000256" key="10">
    <source>
        <dbReference type="PIRSR" id="PIRSR602401-1"/>
    </source>
</evidence>
<evidence type="ECO:0000256" key="12">
    <source>
        <dbReference type="SAM" id="Phobius"/>
    </source>
</evidence>
<keyword evidence="11" id="KW-0503">Monooxygenase</keyword>
<dbReference type="PANTHER" id="PTHR47947">
    <property type="entry name" value="CYTOCHROME P450 82C3-RELATED"/>
    <property type="match status" value="1"/>
</dbReference>
<gene>
    <name evidence="13" type="ORF">M6B38_331180</name>
</gene>
<keyword evidence="8 10" id="KW-0408">Iron</keyword>
<dbReference type="InterPro" id="IPR002401">
    <property type="entry name" value="Cyt_P450_E_grp-I"/>
</dbReference>
<comment type="subcellular location">
    <subcellularLocation>
        <location evidence="1">Membrane</location>
        <topology evidence="1">Single-pass membrane protein</topology>
    </subcellularLocation>
</comment>
<dbReference type="GO" id="GO:0020037">
    <property type="term" value="F:heme binding"/>
    <property type="evidence" value="ECO:0007669"/>
    <property type="project" value="InterPro"/>
</dbReference>
<feature type="binding site" description="axial binding residue" evidence="10">
    <location>
        <position position="456"/>
    </location>
    <ligand>
        <name>heme</name>
        <dbReference type="ChEBI" id="CHEBI:30413"/>
    </ligand>
    <ligandPart>
        <name>Fe</name>
        <dbReference type="ChEBI" id="CHEBI:18248"/>
    </ligandPart>
</feature>
<evidence type="ECO:0000256" key="3">
    <source>
        <dbReference type="ARBA" id="ARBA00022617"/>
    </source>
</evidence>
<comment type="cofactor">
    <cofactor evidence="10">
        <name>heme</name>
        <dbReference type="ChEBI" id="CHEBI:30413"/>
    </cofactor>
</comment>
<protein>
    <submittedName>
        <fullName evidence="13">Isoflavone 3'-hydroxylase-like</fullName>
    </submittedName>
</protein>
<keyword evidence="6 12" id="KW-1133">Transmembrane helix</keyword>
<dbReference type="Pfam" id="PF00067">
    <property type="entry name" value="p450"/>
    <property type="match status" value="1"/>
</dbReference>
<comment type="similarity">
    <text evidence="2 11">Belongs to the cytochrome P450 family.</text>
</comment>
<accession>A0AAX6H436</accession>
<dbReference type="InterPro" id="IPR050651">
    <property type="entry name" value="Plant_Cytochrome_P450_Monoox"/>
</dbReference>
<dbReference type="PRINTS" id="PR00385">
    <property type="entry name" value="P450"/>
</dbReference>
<evidence type="ECO:0000256" key="2">
    <source>
        <dbReference type="ARBA" id="ARBA00010617"/>
    </source>
</evidence>
<dbReference type="PROSITE" id="PS00086">
    <property type="entry name" value="CYTOCHROME_P450"/>
    <property type="match status" value="1"/>
</dbReference>
<evidence type="ECO:0000256" key="7">
    <source>
        <dbReference type="ARBA" id="ARBA00023002"/>
    </source>
</evidence>
<feature type="transmembrane region" description="Helical" evidence="12">
    <location>
        <begin position="6"/>
        <end position="26"/>
    </location>
</feature>
<organism evidence="13 14">
    <name type="scientific">Iris pallida</name>
    <name type="common">Sweet iris</name>
    <dbReference type="NCBI Taxonomy" id="29817"/>
    <lineage>
        <taxon>Eukaryota</taxon>
        <taxon>Viridiplantae</taxon>
        <taxon>Streptophyta</taxon>
        <taxon>Embryophyta</taxon>
        <taxon>Tracheophyta</taxon>
        <taxon>Spermatophyta</taxon>
        <taxon>Magnoliopsida</taxon>
        <taxon>Liliopsida</taxon>
        <taxon>Asparagales</taxon>
        <taxon>Iridaceae</taxon>
        <taxon>Iridoideae</taxon>
        <taxon>Irideae</taxon>
        <taxon>Iris</taxon>
    </lineage>
</organism>
<dbReference type="SUPFAM" id="SSF48264">
    <property type="entry name" value="Cytochrome P450"/>
    <property type="match status" value="1"/>
</dbReference>
<proteinExistence type="inferred from homology"/>
<keyword evidence="3 10" id="KW-0349">Heme</keyword>
<dbReference type="InterPro" id="IPR017972">
    <property type="entry name" value="Cyt_P450_CS"/>
</dbReference>
<dbReference type="CDD" id="cd20653">
    <property type="entry name" value="CYP81"/>
    <property type="match status" value="1"/>
</dbReference>
<keyword evidence="9 12" id="KW-0472">Membrane</keyword>
<dbReference type="GO" id="GO:0005506">
    <property type="term" value="F:iron ion binding"/>
    <property type="evidence" value="ECO:0007669"/>
    <property type="project" value="InterPro"/>
</dbReference>
<evidence type="ECO:0000256" key="6">
    <source>
        <dbReference type="ARBA" id="ARBA00022989"/>
    </source>
</evidence>
<keyword evidence="14" id="KW-1185">Reference proteome</keyword>
<evidence type="ECO:0000256" key="8">
    <source>
        <dbReference type="ARBA" id="ARBA00023004"/>
    </source>
</evidence>
<evidence type="ECO:0000256" key="5">
    <source>
        <dbReference type="ARBA" id="ARBA00022723"/>
    </source>
</evidence>
<comment type="caution">
    <text evidence="13">The sequence shown here is derived from an EMBL/GenBank/DDBJ whole genome shotgun (WGS) entry which is preliminary data.</text>
</comment>
<evidence type="ECO:0000256" key="1">
    <source>
        <dbReference type="ARBA" id="ARBA00004167"/>
    </source>
</evidence>
<dbReference type="AlphaFoldDB" id="A0AAX6H436"/>
<reference evidence="13" key="1">
    <citation type="journal article" date="2023" name="GigaByte">
        <title>Genome assembly of the bearded iris, Iris pallida Lam.</title>
        <authorList>
            <person name="Bruccoleri R.E."/>
            <person name="Oakeley E.J."/>
            <person name="Faust A.M.E."/>
            <person name="Altorfer M."/>
            <person name="Dessus-Babus S."/>
            <person name="Burckhardt D."/>
            <person name="Oertli M."/>
            <person name="Naumann U."/>
            <person name="Petersen F."/>
            <person name="Wong J."/>
        </authorList>
    </citation>
    <scope>NUCLEOTIDE SEQUENCE</scope>
    <source>
        <strain evidence="13">GSM-AAB239-AS_SAM_17_03QT</strain>
    </source>
</reference>
<reference evidence="13" key="2">
    <citation type="submission" date="2023-04" db="EMBL/GenBank/DDBJ databases">
        <authorList>
            <person name="Bruccoleri R.E."/>
            <person name="Oakeley E.J."/>
            <person name="Faust A.-M."/>
            <person name="Dessus-Babus S."/>
            <person name="Altorfer M."/>
            <person name="Burckhardt D."/>
            <person name="Oertli M."/>
            <person name="Naumann U."/>
            <person name="Petersen F."/>
            <person name="Wong J."/>
        </authorList>
    </citation>
    <scope>NUCLEOTIDE SEQUENCE</scope>
    <source>
        <strain evidence="13">GSM-AAB239-AS_SAM_17_03QT</strain>
        <tissue evidence="13">Leaf</tissue>
    </source>
</reference>
<dbReference type="PANTHER" id="PTHR47947:SF62">
    <property type="entry name" value="CYTOCHROME P450, FAMILY 81, SUBFAMILY D, POLYPEPTIDE 5"/>
    <property type="match status" value="1"/>
</dbReference>
<name>A0AAX6H436_IRIPA</name>
<dbReference type="EMBL" id="JANAVB010013400">
    <property type="protein sequence ID" value="KAJ6835388.1"/>
    <property type="molecule type" value="Genomic_DNA"/>
</dbReference>
<evidence type="ECO:0000256" key="4">
    <source>
        <dbReference type="ARBA" id="ARBA00022692"/>
    </source>
</evidence>
<dbReference type="GO" id="GO:0016705">
    <property type="term" value="F:oxidoreductase activity, acting on paired donors, with incorporation or reduction of molecular oxygen"/>
    <property type="evidence" value="ECO:0007669"/>
    <property type="project" value="InterPro"/>
</dbReference>
<dbReference type="InterPro" id="IPR001128">
    <property type="entry name" value="Cyt_P450"/>
</dbReference>
<evidence type="ECO:0000313" key="13">
    <source>
        <dbReference type="EMBL" id="KAJ6835388.1"/>
    </source>
</evidence>
<evidence type="ECO:0000256" key="9">
    <source>
        <dbReference type="ARBA" id="ARBA00023136"/>
    </source>
</evidence>
<dbReference type="Proteomes" id="UP001140949">
    <property type="component" value="Unassembled WGS sequence"/>
</dbReference>
<evidence type="ECO:0000256" key="11">
    <source>
        <dbReference type="RuleBase" id="RU000461"/>
    </source>
</evidence>
<keyword evidence="7 11" id="KW-0560">Oxidoreductase</keyword>
<keyword evidence="5 10" id="KW-0479">Metal-binding</keyword>
<keyword evidence="4 12" id="KW-0812">Transmembrane</keyword>